<feature type="domain" description="Antitoxin Xre/MbcA/ParS-like toxin-binding" evidence="2">
    <location>
        <begin position="114"/>
        <end position="164"/>
    </location>
</feature>
<sequence>MRQMTEDAMPAVRSDTGRGETGRYQRVTDLLGGPRVFTRPVMTQLDAHNAIKTGLPGGTLHHLVTHLRVLKPASIERAVGMSVRTYQRRKGAPDKPLSPEQGGRTWKLAEILAQASEVFGSQEEAEQWLERPAIGLDNNRPLDLLDTPAGVEMVEDYLGRMAYGVYT</sequence>
<organism evidence="4 5">
    <name type="scientific">Azospirillum endophyticum</name>
    <dbReference type="NCBI Taxonomy" id="2800326"/>
    <lineage>
        <taxon>Bacteria</taxon>
        <taxon>Pseudomonadati</taxon>
        <taxon>Pseudomonadota</taxon>
        <taxon>Alphaproteobacteria</taxon>
        <taxon>Rhodospirillales</taxon>
        <taxon>Azospirillaceae</taxon>
        <taxon>Azospirillum</taxon>
    </lineage>
</organism>
<accession>A0ABS1F537</accession>
<evidence type="ECO:0000313" key="5">
    <source>
        <dbReference type="Proteomes" id="UP000652760"/>
    </source>
</evidence>
<protein>
    <submittedName>
        <fullName evidence="4">DUF2384 domain-containing protein</fullName>
    </submittedName>
</protein>
<dbReference type="Proteomes" id="UP000652760">
    <property type="component" value="Unassembled WGS sequence"/>
</dbReference>
<dbReference type="NCBIfam" id="TIGR02293">
    <property type="entry name" value="TAS_TIGR02293"/>
    <property type="match status" value="1"/>
</dbReference>
<reference evidence="5" key="1">
    <citation type="submission" date="2021-01" db="EMBL/GenBank/DDBJ databases">
        <title>Genome public.</title>
        <authorList>
            <person name="Liu C."/>
            <person name="Sun Q."/>
        </authorList>
    </citation>
    <scope>NUCLEOTIDE SEQUENCE [LARGE SCALE GENOMIC DNA]</scope>
    <source>
        <strain evidence="5">YIM B02556</strain>
    </source>
</reference>
<name>A0ABS1F537_9PROT</name>
<gene>
    <name evidence="4" type="ORF">JHL17_13335</name>
</gene>
<evidence type="ECO:0000259" key="2">
    <source>
        <dbReference type="Pfam" id="PF09722"/>
    </source>
</evidence>
<dbReference type="Pfam" id="PF20432">
    <property type="entry name" value="Xre-like-HTH"/>
    <property type="match status" value="1"/>
</dbReference>
<feature type="region of interest" description="Disordered" evidence="1">
    <location>
        <begin position="1"/>
        <end position="20"/>
    </location>
</feature>
<proteinExistence type="predicted"/>
<dbReference type="InterPro" id="IPR011979">
    <property type="entry name" value="Antitox_Xre"/>
</dbReference>
<evidence type="ECO:0000259" key="3">
    <source>
        <dbReference type="Pfam" id="PF20432"/>
    </source>
</evidence>
<feature type="domain" description="Antitoxin Xre-like helix-turn-helix" evidence="3">
    <location>
        <begin position="47"/>
        <end position="109"/>
    </location>
</feature>
<dbReference type="InterPro" id="IPR046847">
    <property type="entry name" value="Xre-like_HTH"/>
</dbReference>
<evidence type="ECO:0000256" key="1">
    <source>
        <dbReference type="SAM" id="MobiDB-lite"/>
    </source>
</evidence>
<comment type="caution">
    <text evidence="4">The sequence shown here is derived from an EMBL/GenBank/DDBJ whole genome shotgun (WGS) entry which is preliminary data.</text>
</comment>
<evidence type="ECO:0000313" key="4">
    <source>
        <dbReference type="EMBL" id="MBK1838397.1"/>
    </source>
</evidence>
<dbReference type="InterPro" id="IPR024467">
    <property type="entry name" value="Xre/MbcA/ParS-like_toxin-bd"/>
</dbReference>
<dbReference type="Pfam" id="PF09722">
    <property type="entry name" value="Xre_MbcA_ParS_C"/>
    <property type="match status" value="1"/>
</dbReference>
<keyword evidence="5" id="KW-1185">Reference proteome</keyword>
<dbReference type="EMBL" id="JAENHM010000041">
    <property type="protein sequence ID" value="MBK1838397.1"/>
    <property type="molecule type" value="Genomic_DNA"/>
</dbReference>